<evidence type="ECO:0000256" key="7">
    <source>
        <dbReference type="ARBA" id="ARBA00023033"/>
    </source>
</evidence>
<dbReference type="InterPro" id="IPR008922">
    <property type="entry name" value="Di-copper_centre_dom_sf"/>
</dbReference>
<keyword evidence="8" id="KW-0470">Melanin biosynthesis</keyword>
<dbReference type="PANTHER" id="PTHR11474:SF76">
    <property type="entry name" value="SHKT DOMAIN-CONTAINING PROTEIN"/>
    <property type="match status" value="1"/>
</dbReference>
<dbReference type="InterPro" id="IPR041640">
    <property type="entry name" value="Tyrosinase_C"/>
</dbReference>
<comment type="catalytic activity">
    <reaction evidence="9">
        <text>2 L-dopa + O2 = 2 L-dopaquinone + 2 H2O</text>
        <dbReference type="Rhea" id="RHEA:34287"/>
        <dbReference type="ChEBI" id="CHEBI:15377"/>
        <dbReference type="ChEBI" id="CHEBI:15379"/>
        <dbReference type="ChEBI" id="CHEBI:57504"/>
        <dbReference type="ChEBI" id="CHEBI:57924"/>
        <dbReference type="EC" id="1.14.18.1"/>
    </reaction>
</comment>
<dbReference type="InterPro" id="IPR002227">
    <property type="entry name" value="Tyrosinase_Cu-bd"/>
</dbReference>
<keyword evidence="6" id="KW-0186">Copper</keyword>
<reference evidence="15" key="1">
    <citation type="journal article" date="2020" name="Stud. Mycol.">
        <title>101 Dothideomycetes genomes: a test case for predicting lifestyles and emergence of pathogens.</title>
        <authorList>
            <person name="Haridas S."/>
            <person name="Albert R."/>
            <person name="Binder M."/>
            <person name="Bloem J."/>
            <person name="Labutti K."/>
            <person name="Salamov A."/>
            <person name="Andreopoulos B."/>
            <person name="Baker S."/>
            <person name="Barry K."/>
            <person name="Bills G."/>
            <person name="Bluhm B."/>
            <person name="Cannon C."/>
            <person name="Castanera R."/>
            <person name="Culley D."/>
            <person name="Daum C."/>
            <person name="Ezra D."/>
            <person name="Gonzalez J."/>
            <person name="Henrissat B."/>
            <person name="Kuo A."/>
            <person name="Liang C."/>
            <person name="Lipzen A."/>
            <person name="Lutzoni F."/>
            <person name="Magnuson J."/>
            <person name="Mondo S."/>
            <person name="Nolan M."/>
            <person name="Ohm R."/>
            <person name="Pangilinan J."/>
            <person name="Park H.-J."/>
            <person name="Ramirez L."/>
            <person name="Alfaro M."/>
            <person name="Sun H."/>
            <person name="Tritt A."/>
            <person name="Yoshinaga Y."/>
            <person name="Zwiers L.-H."/>
            <person name="Turgeon B."/>
            <person name="Goodwin S."/>
            <person name="Spatafora J."/>
            <person name="Crous P."/>
            <person name="Grigoriev I."/>
        </authorList>
    </citation>
    <scope>NUCLEOTIDE SEQUENCE</scope>
    <source>
        <strain evidence="15">CBS 113389</strain>
    </source>
</reference>
<evidence type="ECO:0000256" key="2">
    <source>
        <dbReference type="ARBA" id="ARBA00009928"/>
    </source>
</evidence>
<evidence type="ECO:0000256" key="9">
    <source>
        <dbReference type="ARBA" id="ARBA00048233"/>
    </source>
</evidence>
<dbReference type="GO" id="GO:0046872">
    <property type="term" value="F:metal ion binding"/>
    <property type="evidence" value="ECO:0007669"/>
    <property type="project" value="UniProtKB-KW"/>
</dbReference>
<feature type="domain" description="Tyrosinase copper-binding" evidence="13">
    <location>
        <begin position="99"/>
        <end position="116"/>
    </location>
</feature>
<dbReference type="PROSITE" id="PS00497">
    <property type="entry name" value="TYROSINASE_1"/>
    <property type="match status" value="1"/>
</dbReference>
<dbReference type="Pfam" id="PF18132">
    <property type="entry name" value="Tyrosinase_C"/>
    <property type="match status" value="1"/>
</dbReference>
<dbReference type="GO" id="GO:0042438">
    <property type="term" value="P:melanin biosynthetic process"/>
    <property type="evidence" value="ECO:0007669"/>
    <property type="project" value="UniProtKB-KW"/>
</dbReference>
<dbReference type="PRINTS" id="PR00092">
    <property type="entry name" value="TYROSINASE"/>
</dbReference>
<comment type="catalytic activity">
    <reaction evidence="10">
        <text>L-tyrosine + O2 = L-dopaquinone + H2O</text>
        <dbReference type="Rhea" id="RHEA:18117"/>
        <dbReference type="ChEBI" id="CHEBI:15377"/>
        <dbReference type="ChEBI" id="CHEBI:15379"/>
        <dbReference type="ChEBI" id="CHEBI:57924"/>
        <dbReference type="ChEBI" id="CHEBI:58315"/>
        <dbReference type="EC" id="1.14.18.1"/>
    </reaction>
</comment>
<evidence type="ECO:0000313" key="16">
    <source>
        <dbReference type="Proteomes" id="UP000799767"/>
    </source>
</evidence>
<keyword evidence="7" id="KW-0503">Monooxygenase</keyword>
<dbReference type="OrthoDB" id="6132182at2759"/>
<dbReference type="AlphaFoldDB" id="A0A6A6PYD6"/>
<organism evidence="15 16">
    <name type="scientific">Neohortaea acidophila</name>
    <dbReference type="NCBI Taxonomy" id="245834"/>
    <lineage>
        <taxon>Eukaryota</taxon>
        <taxon>Fungi</taxon>
        <taxon>Dikarya</taxon>
        <taxon>Ascomycota</taxon>
        <taxon>Pezizomycotina</taxon>
        <taxon>Dothideomycetes</taxon>
        <taxon>Dothideomycetidae</taxon>
        <taxon>Mycosphaerellales</taxon>
        <taxon>Teratosphaeriaceae</taxon>
        <taxon>Neohortaea</taxon>
    </lineage>
</organism>
<feature type="region of interest" description="Disordered" evidence="11">
    <location>
        <begin position="582"/>
        <end position="645"/>
    </location>
</feature>
<evidence type="ECO:0000256" key="3">
    <source>
        <dbReference type="ARBA" id="ARBA00011906"/>
    </source>
</evidence>
<proteinExistence type="inferred from homology"/>
<gene>
    <name evidence="15" type="ORF">BDY17DRAFT_353162</name>
</gene>
<dbReference type="PROSITE" id="PS00498">
    <property type="entry name" value="TYROSINASE_2"/>
    <property type="match status" value="1"/>
</dbReference>
<evidence type="ECO:0000256" key="1">
    <source>
        <dbReference type="ARBA" id="ARBA00001973"/>
    </source>
</evidence>
<feature type="compositionally biased region" description="Low complexity" evidence="11">
    <location>
        <begin position="590"/>
        <end position="636"/>
    </location>
</feature>
<dbReference type="Proteomes" id="UP000799767">
    <property type="component" value="Unassembled WGS sequence"/>
</dbReference>
<evidence type="ECO:0000256" key="11">
    <source>
        <dbReference type="SAM" id="MobiDB-lite"/>
    </source>
</evidence>
<dbReference type="RefSeq" id="XP_033591355.1">
    <property type="nucleotide sequence ID" value="XM_033738231.1"/>
</dbReference>
<name>A0A6A6PYD6_9PEZI</name>
<dbReference type="PANTHER" id="PTHR11474">
    <property type="entry name" value="TYROSINASE FAMILY MEMBER"/>
    <property type="match status" value="1"/>
</dbReference>
<feature type="domain" description="Tyrosinase copper-binding" evidence="14">
    <location>
        <begin position="304"/>
        <end position="315"/>
    </location>
</feature>
<dbReference type="EC" id="1.14.18.1" evidence="3"/>
<dbReference type="GeneID" id="54479233"/>
<accession>A0A6A6PYD6</accession>
<keyword evidence="16" id="KW-1185">Reference proteome</keyword>
<evidence type="ECO:0000259" key="13">
    <source>
        <dbReference type="PROSITE" id="PS00497"/>
    </source>
</evidence>
<dbReference type="GO" id="GO:0004503">
    <property type="term" value="F:tyrosinase activity"/>
    <property type="evidence" value="ECO:0007669"/>
    <property type="project" value="UniProtKB-EC"/>
</dbReference>
<feature type="signal peptide" evidence="12">
    <location>
        <begin position="1"/>
        <end position="19"/>
    </location>
</feature>
<sequence length="645" mass="69375">MLLLSLLYPLVLLVSSASALLTTGAPGAVGTRYEIRQLASSYPRQYTLFLLAMQQFEALPQSQQNSYYQISGIHGVPRVSFDGVNQCSSCTNADGYCTHSSILFLAWHRPYLALFEQRIVAIAKNIASQYPDSTKAAYQAAATSLRLPYWDWAARPPNGGNALSNQLSQPSVQVDSPTGVRTINNPLYQYTFSNSKNLVYSPFTTWPKTLRYPTSNAASADSNQGRAVAAFNNIRASLQDRLYQLFSTCTTYSEVGQDAQSSARCSTSLEQLHNTIHTTAGGPATTNPNVSGGHMTYLSSSAFDPLFWLHHANVDRLFAMWQAIYPNSYGASGSSGMVSWSIPAGVTVNANTPLYPFRRTTNAFWTTNDVRSTRTFRYTYPEFVNSDGSAGAIRSYVNALYGPGATRTAGSSKRTAAPEPIVGDILDSTPLKAANGSLFQYVANINTPRLALNGSYNIYLFNGEPTSSNPADFVLDPNLIGPMGVLAMDMDAENIMTAGSIPLTRTLTDAVSAGQLSDLTPLSVVPYLAKTLQWIIVGPAGDVVDQSNLPGFDLSVYSSTATPVTGDLLPTWSQFIPLDDVTEERTDGETTSSATSSSTTSNARSTSTTASGASTTRRASSTGTRTTASPSTTGSSVRRRQPMRV</sequence>
<comment type="similarity">
    <text evidence="2">Belongs to the tyrosinase family.</text>
</comment>
<evidence type="ECO:0000256" key="4">
    <source>
        <dbReference type="ARBA" id="ARBA00022723"/>
    </source>
</evidence>
<protein>
    <recommendedName>
        <fullName evidence="3">tyrosinase</fullName>
        <ecNumber evidence="3">1.14.18.1</ecNumber>
    </recommendedName>
</protein>
<comment type="cofactor">
    <cofactor evidence="1">
        <name>Cu(2+)</name>
        <dbReference type="ChEBI" id="CHEBI:29036"/>
    </cofactor>
</comment>
<evidence type="ECO:0000259" key="14">
    <source>
        <dbReference type="PROSITE" id="PS00498"/>
    </source>
</evidence>
<keyword evidence="5" id="KW-0560">Oxidoreductase</keyword>
<evidence type="ECO:0000256" key="6">
    <source>
        <dbReference type="ARBA" id="ARBA00023008"/>
    </source>
</evidence>
<evidence type="ECO:0000256" key="5">
    <source>
        <dbReference type="ARBA" id="ARBA00023002"/>
    </source>
</evidence>
<dbReference type="EMBL" id="MU001634">
    <property type="protein sequence ID" value="KAF2484786.1"/>
    <property type="molecule type" value="Genomic_DNA"/>
</dbReference>
<dbReference type="Pfam" id="PF00264">
    <property type="entry name" value="Tyrosinase"/>
    <property type="match status" value="1"/>
</dbReference>
<evidence type="ECO:0000256" key="8">
    <source>
        <dbReference type="ARBA" id="ARBA00023101"/>
    </source>
</evidence>
<keyword evidence="12" id="KW-0732">Signal</keyword>
<dbReference type="InterPro" id="IPR050316">
    <property type="entry name" value="Tyrosinase/Hemocyanin"/>
</dbReference>
<keyword evidence="4" id="KW-0479">Metal-binding</keyword>
<evidence type="ECO:0000256" key="10">
    <source>
        <dbReference type="ARBA" id="ARBA00048881"/>
    </source>
</evidence>
<dbReference type="SUPFAM" id="SSF48056">
    <property type="entry name" value="Di-copper centre-containing domain"/>
    <property type="match status" value="1"/>
</dbReference>
<feature type="chain" id="PRO_5025434697" description="tyrosinase" evidence="12">
    <location>
        <begin position="20"/>
        <end position="645"/>
    </location>
</feature>
<evidence type="ECO:0000313" key="15">
    <source>
        <dbReference type="EMBL" id="KAF2484786.1"/>
    </source>
</evidence>
<dbReference type="Gene3D" id="1.10.1280.10">
    <property type="entry name" value="Di-copper center containing domain from catechol oxidase"/>
    <property type="match status" value="1"/>
</dbReference>
<evidence type="ECO:0000256" key="12">
    <source>
        <dbReference type="SAM" id="SignalP"/>
    </source>
</evidence>